<feature type="transmembrane region" description="Helical" evidence="1">
    <location>
        <begin position="20"/>
        <end position="39"/>
    </location>
</feature>
<protein>
    <recommendedName>
        <fullName evidence="4">Flp pilus assembly protein TadG</fullName>
    </recommendedName>
</protein>
<keyword evidence="1" id="KW-1133">Transmembrane helix</keyword>
<reference evidence="2" key="1">
    <citation type="submission" date="2014-12" db="EMBL/GenBank/DDBJ databases">
        <title>The draft genome of the Tatumella morbirosei type strain, LMG23360T isolated from pineapple rot.</title>
        <authorList>
            <person name="Smits T.H."/>
            <person name="Palmer M."/>
            <person name="Venter S.N."/>
            <person name="Duffy B."/>
            <person name="Steenkamp E.T."/>
            <person name="Chan W.Y."/>
            <person name="Coutinho T.A."/>
            <person name="Coetzee M.P."/>
            <person name="De Maayer P."/>
        </authorList>
    </citation>
    <scope>NUCLEOTIDE SEQUENCE [LARGE SCALE GENOMIC DNA]</scope>
    <source>
        <strain evidence="2">LMG 23360</strain>
    </source>
</reference>
<keyword evidence="1" id="KW-0812">Transmembrane</keyword>
<dbReference type="STRING" id="642227.HA49_07275"/>
<comment type="caution">
    <text evidence="2">The sequence shown here is derived from an EMBL/GenBank/DDBJ whole genome shotgun (WGS) entry which is preliminary data.</text>
</comment>
<keyword evidence="1" id="KW-0472">Membrane</keyword>
<name>A0A095UKU9_9GAMM</name>
<accession>A0A095UKU9</accession>
<dbReference type="PROSITE" id="PS51257">
    <property type="entry name" value="PROKAR_LIPOPROTEIN"/>
    <property type="match status" value="1"/>
</dbReference>
<dbReference type="EMBL" id="JPKR02000004">
    <property type="protein sequence ID" value="KGD75063.2"/>
    <property type="molecule type" value="Genomic_DNA"/>
</dbReference>
<dbReference type="InterPro" id="IPR031582">
    <property type="entry name" value="TadF"/>
</dbReference>
<evidence type="ECO:0000313" key="3">
    <source>
        <dbReference type="Proteomes" id="UP000029577"/>
    </source>
</evidence>
<sequence>MLLRQGRSEQGSVIVEAAFIFPLLVILGCGAMDYGFWLLTRSKAERITASLAAVIRERTTLYEGRETLTTTDVNQLVSLAKYMANDSSVDKLCVQVESLSFKSVTTTPQADQYQKLTGGAAKCSPGVTPLTSYSELSPMSIRGRWVPLYQVTLSVPAPRGSISALLNHLEALPETITVSNIVLVR</sequence>
<evidence type="ECO:0000256" key="1">
    <source>
        <dbReference type="SAM" id="Phobius"/>
    </source>
</evidence>
<proteinExistence type="predicted"/>
<dbReference type="Proteomes" id="UP000029577">
    <property type="component" value="Unassembled WGS sequence"/>
</dbReference>
<dbReference type="AlphaFoldDB" id="A0A095UKU9"/>
<keyword evidence="3" id="KW-1185">Reference proteome</keyword>
<organism evidence="2 3">
    <name type="scientific">Tatumella morbirosei</name>
    <dbReference type="NCBI Taxonomy" id="642227"/>
    <lineage>
        <taxon>Bacteria</taxon>
        <taxon>Pseudomonadati</taxon>
        <taxon>Pseudomonadota</taxon>
        <taxon>Gammaproteobacteria</taxon>
        <taxon>Enterobacterales</taxon>
        <taxon>Erwiniaceae</taxon>
        <taxon>Tatumella</taxon>
    </lineage>
</organism>
<gene>
    <name evidence="2" type="ORF">HA49_07275</name>
</gene>
<evidence type="ECO:0008006" key="4">
    <source>
        <dbReference type="Google" id="ProtNLM"/>
    </source>
</evidence>
<evidence type="ECO:0000313" key="2">
    <source>
        <dbReference type="EMBL" id="KGD75063.2"/>
    </source>
</evidence>
<dbReference type="Pfam" id="PF16964">
    <property type="entry name" value="TadF"/>
    <property type="match status" value="1"/>
</dbReference>
<dbReference type="eggNOG" id="ENOG5030TD4">
    <property type="taxonomic scope" value="Bacteria"/>
</dbReference>